<proteinExistence type="predicted"/>
<feature type="compositionally biased region" description="Polar residues" evidence="1">
    <location>
        <begin position="144"/>
        <end position="155"/>
    </location>
</feature>
<sequence>MNRAKAKRDAEEKAKKDKEHAQRAAAVKEAVQKRNPPPQGSANPQASARPQHRQNRRLLPATSNTYPSLEPYPNPLFPRVNQGTTTFDGTHQSLPQDQPPARHPNADPLRSTTLPPPPPPPPSERPPQSRPFGRAPTWPDDVLNPSTPAPSSSQLAYRPARQPRAPTWPNDVLNPSTPAPSGPQLEHRPAPPPTTGGSGNSNTQGRTDRRRTRPRTDSPASTGNTPEPGTSQQQRGSGQPATKYQKKK</sequence>
<keyword evidence="3" id="KW-1185">Reference proteome</keyword>
<evidence type="ECO:0000313" key="3">
    <source>
        <dbReference type="Proteomes" id="UP001316803"/>
    </source>
</evidence>
<feature type="region of interest" description="Disordered" evidence="1">
    <location>
        <begin position="1"/>
        <end position="248"/>
    </location>
</feature>
<comment type="caution">
    <text evidence="2">The sequence shown here is derived from an EMBL/GenBank/DDBJ whole genome shotgun (WGS) entry which is preliminary data.</text>
</comment>
<feature type="compositionally biased region" description="Basic and acidic residues" evidence="1">
    <location>
        <begin position="7"/>
        <end position="22"/>
    </location>
</feature>
<feature type="compositionally biased region" description="Polar residues" evidence="1">
    <location>
        <begin position="223"/>
        <end position="242"/>
    </location>
</feature>
<dbReference type="PRINTS" id="PR01217">
    <property type="entry name" value="PRICHEXTENSN"/>
</dbReference>
<protein>
    <submittedName>
        <fullName evidence="2">Uncharacterized protein</fullName>
    </submittedName>
</protein>
<gene>
    <name evidence="2" type="ORF">OHC33_001591</name>
</gene>
<feature type="compositionally biased region" description="Pro residues" evidence="1">
    <location>
        <begin position="114"/>
        <end position="129"/>
    </location>
</feature>
<feature type="compositionally biased region" description="Polar residues" evidence="1">
    <location>
        <begin position="81"/>
        <end position="96"/>
    </location>
</feature>
<dbReference type="AlphaFoldDB" id="A0AAN8EMX0"/>
<dbReference type="EMBL" id="JAKLMC020000003">
    <property type="protein sequence ID" value="KAK5957220.1"/>
    <property type="molecule type" value="Genomic_DNA"/>
</dbReference>
<organism evidence="2 3">
    <name type="scientific">Knufia fluminis</name>
    <dbReference type="NCBI Taxonomy" id="191047"/>
    <lineage>
        <taxon>Eukaryota</taxon>
        <taxon>Fungi</taxon>
        <taxon>Dikarya</taxon>
        <taxon>Ascomycota</taxon>
        <taxon>Pezizomycotina</taxon>
        <taxon>Eurotiomycetes</taxon>
        <taxon>Chaetothyriomycetidae</taxon>
        <taxon>Chaetothyriales</taxon>
        <taxon>Trichomeriaceae</taxon>
        <taxon>Knufia</taxon>
    </lineage>
</organism>
<evidence type="ECO:0000256" key="1">
    <source>
        <dbReference type="SAM" id="MobiDB-lite"/>
    </source>
</evidence>
<accession>A0AAN8EMX0</accession>
<evidence type="ECO:0000313" key="2">
    <source>
        <dbReference type="EMBL" id="KAK5957220.1"/>
    </source>
</evidence>
<reference evidence="2 3" key="1">
    <citation type="submission" date="2022-12" db="EMBL/GenBank/DDBJ databases">
        <title>Genomic features and morphological characterization of a novel Knufia sp. strain isolated from spacecraft assembly facility.</title>
        <authorList>
            <person name="Teixeira M."/>
            <person name="Chander A.M."/>
            <person name="Stajich J.E."/>
            <person name="Venkateswaran K."/>
        </authorList>
    </citation>
    <scope>NUCLEOTIDE SEQUENCE [LARGE SCALE GENOMIC DNA]</scope>
    <source>
        <strain evidence="2 3">FJI-L2-BK-P2</strain>
    </source>
</reference>
<dbReference type="Proteomes" id="UP001316803">
    <property type="component" value="Unassembled WGS sequence"/>
</dbReference>
<name>A0AAN8EMX0_9EURO</name>